<keyword evidence="3" id="KW-1185">Reference proteome</keyword>
<evidence type="ECO:0000256" key="1">
    <source>
        <dbReference type="SAM" id="MobiDB-lite"/>
    </source>
</evidence>
<sequence length="475" mass="52846">MPPHPFSHIIYPQPAKATHKSMSSQSKYLRQTKKAGKSGAVIRKGDEYWYPDLDVPATSRGRSKQEEEKVQSGVANAAFEDRGGVLQRAGGVYQLVIAISNRHSSGPSDQQTDIGRQVRRDSKIRLKTHPGWSSSLADGEPESPGPAGVLWTPTPPISHSYRQHQTCLPCPLLTDWRRCDADTVLPCVNRSYKGIIPELEQSCAVLVVPSKAAGEAARGTIERIATPNMDPPPPRQMMRCPGYMRLWHATLYRDRELYRRKNMRQAASIRPAWDENKAHLSWTSTGKRTQFSGRYGVNQAMCRARSISSRRRPRVGMALPSCRTRLAETLNKQKVGRPGQDVTISELCANDVLRNIITISGIRTGKPTAVLGRYISDPAIPIQVRRRGAESLPCTGSHLPKADKARTRTARRPYAQPRANSFLKFYLCKSPIVSFAELHPSFKNSTDSGRVSRSANTFLLQFKFGLGESLDLPPT</sequence>
<comment type="caution">
    <text evidence="2">The sequence shown here is derived from an EMBL/GenBank/DDBJ whole genome shotgun (WGS) entry which is preliminary data.</text>
</comment>
<organism evidence="2 3">
    <name type="scientific">Dentipellis fragilis</name>
    <dbReference type="NCBI Taxonomy" id="205917"/>
    <lineage>
        <taxon>Eukaryota</taxon>
        <taxon>Fungi</taxon>
        <taxon>Dikarya</taxon>
        <taxon>Basidiomycota</taxon>
        <taxon>Agaricomycotina</taxon>
        <taxon>Agaricomycetes</taxon>
        <taxon>Russulales</taxon>
        <taxon>Hericiaceae</taxon>
        <taxon>Dentipellis</taxon>
    </lineage>
</organism>
<dbReference type="EMBL" id="SEOQ01001754">
    <property type="protein sequence ID" value="TFY50637.1"/>
    <property type="molecule type" value="Genomic_DNA"/>
</dbReference>
<proteinExistence type="predicted"/>
<reference evidence="2 3" key="1">
    <citation type="submission" date="2019-02" db="EMBL/GenBank/DDBJ databases">
        <title>Genome sequencing of the rare red list fungi Dentipellis fragilis.</title>
        <authorList>
            <person name="Buettner E."/>
            <person name="Kellner H."/>
        </authorList>
    </citation>
    <scope>NUCLEOTIDE SEQUENCE [LARGE SCALE GENOMIC DNA]</scope>
    <source>
        <strain evidence="2 3">DSM 105465</strain>
    </source>
</reference>
<evidence type="ECO:0000313" key="2">
    <source>
        <dbReference type="EMBL" id="TFY50637.1"/>
    </source>
</evidence>
<dbReference type="AlphaFoldDB" id="A0A4Y9XMR2"/>
<dbReference type="Proteomes" id="UP000298327">
    <property type="component" value="Unassembled WGS sequence"/>
</dbReference>
<gene>
    <name evidence="2" type="ORF">EVG20_g11409</name>
</gene>
<evidence type="ECO:0000313" key="3">
    <source>
        <dbReference type="Proteomes" id="UP000298327"/>
    </source>
</evidence>
<feature type="region of interest" description="Disordered" evidence="1">
    <location>
        <begin position="391"/>
        <end position="413"/>
    </location>
</feature>
<name>A0A4Y9XMR2_9AGAM</name>
<feature type="compositionally biased region" description="Polar residues" evidence="1">
    <location>
        <begin position="20"/>
        <end position="29"/>
    </location>
</feature>
<feature type="region of interest" description="Disordered" evidence="1">
    <location>
        <begin position="1"/>
        <end position="40"/>
    </location>
</feature>
<protein>
    <submittedName>
        <fullName evidence="2">Uncharacterized protein</fullName>
    </submittedName>
</protein>
<accession>A0A4Y9XMR2</accession>
<feature type="region of interest" description="Disordered" evidence="1">
    <location>
        <begin position="127"/>
        <end position="154"/>
    </location>
</feature>